<evidence type="ECO:0000256" key="1">
    <source>
        <dbReference type="SAM" id="Phobius"/>
    </source>
</evidence>
<dbReference type="PANTHER" id="PTHR43155">
    <property type="entry name" value="CYCLIC DI-GMP PHOSPHODIESTERASE PA4108-RELATED"/>
    <property type="match status" value="1"/>
</dbReference>
<gene>
    <name evidence="3" type="ORF">S01H1_77004</name>
</gene>
<dbReference type="AlphaFoldDB" id="X0YMQ5"/>
<feature type="domain" description="HD-GYP" evidence="2">
    <location>
        <begin position="23"/>
        <end position="223"/>
    </location>
</feature>
<keyword evidence="1" id="KW-1133">Transmembrane helix</keyword>
<name>X0YMQ5_9ZZZZ</name>
<dbReference type="SMART" id="SM00471">
    <property type="entry name" value="HDc"/>
    <property type="match status" value="1"/>
</dbReference>
<organism evidence="3">
    <name type="scientific">marine sediment metagenome</name>
    <dbReference type="NCBI Taxonomy" id="412755"/>
    <lineage>
        <taxon>unclassified sequences</taxon>
        <taxon>metagenomes</taxon>
        <taxon>ecological metagenomes</taxon>
    </lineage>
</organism>
<dbReference type="Gene3D" id="1.10.3210.10">
    <property type="entry name" value="Hypothetical protein af1432"/>
    <property type="match status" value="1"/>
</dbReference>
<evidence type="ECO:0000313" key="3">
    <source>
        <dbReference type="EMBL" id="GAG48237.1"/>
    </source>
</evidence>
<keyword evidence="1" id="KW-0812">Transmembrane</keyword>
<protein>
    <recommendedName>
        <fullName evidence="2">HD-GYP domain-containing protein</fullName>
    </recommendedName>
</protein>
<dbReference type="SUPFAM" id="SSF109604">
    <property type="entry name" value="HD-domain/PDEase-like"/>
    <property type="match status" value="1"/>
</dbReference>
<dbReference type="InterPro" id="IPR037522">
    <property type="entry name" value="HD_GYP_dom"/>
</dbReference>
<dbReference type="EMBL" id="BARS01051734">
    <property type="protein sequence ID" value="GAG48237.1"/>
    <property type="molecule type" value="Genomic_DNA"/>
</dbReference>
<reference evidence="3" key="1">
    <citation type="journal article" date="2014" name="Front. Microbiol.">
        <title>High frequency of phylogenetically diverse reductive dehalogenase-homologous genes in deep subseafloor sedimentary metagenomes.</title>
        <authorList>
            <person name="Kawai M."/>
            <person name="Futagami T."/>
            <person name="Toyoda A."/>
            <person name="Takaki Y."/>
            <person name="Nishi S."/>
            <person name="Hori S."/>
            <person name="Arai W."/>
            <person name="Tsubouchi T."/>
            <person name="Morono Y."/>
            <person name="Uchiyama I."/>
            <person name="Ito T."/>
            <person name="Fujiyama A."/>
            <person name="Inagaki F."/>
            <person name="Takami H."/>
        </authorList>
    </citation>
    <scope>NUCLEOTIDE SEQUENCE</scope>
    <source>
        <strain evidence="3">Expedition CK06-06</strain>
    </source>
</reference>
<dbReference type="PANTHER" id="PTHR43155:SF2">
    <property type="entry name" value="CYCLIC DI-GMP PHOSPHODIESTERASE PA4108"/>
    <property type="match status" value="1"/>
</dbReference>
<feature type="non-terminal residue" evidence="3">
    <location>
        <position position="1"/>
    </location>
</feature>
<feature type="non-terminal residue" evidence="3">
    <location>
        <position position="234"/>
    </location>
</feature>
<accession>X0YMQ5</accession>
<dbReference type="Pfam" id="PF13487">
    <property type="entry name" value="HD_5"/>
    <property type="match status" value="1"/>
</dbReference>
<dbReference type="InterPro" id="IPR003607">
    <property type="entry name" value="HD/PDEase_dom"/>
</dbReference>
<dbReference type="CDD" id="cd00077">
    <property type="entry name" value="HDc"/>
    <property type="match status" value="1"/>
</dbReference>
<proteinExistence type="predicted"/>
<feature type="transmembrane region" description="Helical" evidence="1">
    <location>
        <begin position="48"/>
        <end position="69"/>
    </location>
</feature>
<keyword evidence="1" id="KW-0472">Membrane</keyword>
<sequence>EDIFEKIRNGVGYGKEEIMSAMDELIIEVSKDTNTALNEVTKEHEGTYLYTLSVNVTILCIVTGISMGYGHHRLIPLATGALLHDIGMVRVPNYITEKSGSLTTDEYNRIKTHPLHGYRIVIRELDLGNEIANVVVQHHEAYDGSGYPRKLKGDAISVYARIVSICDVYAAMTKKRSYRDEHLSYSAMKNILGGSSRKFDPEIVKVFLDNMAIYPVGSMVQLNNGVMAKVVSAI</sequence>
<dbReference type="PROSITE" id="PS51832">
    <property type="entry name" value="HD_GYP"/>
    <property type="match status" value="1"/>
</dbReference>
<comment type="caution">
    <text evidence="3">The sequence shown here is derived from an EMBL/GenBank/DDBJ whole genome shotgun (WGS) entry which is preliminary data.</text>
</comment>
<evidence type="ECO:0000259" key="2">
    <source>
        <dbReference type="PROSITE" id="PS51832"/>
    </source>
</evidence>